<evidence type="ECO:0000313" key="1">
    <source>
        <dbReference type="EMBL" id="QNO53202.1"/>
    </source>
</evidence>
<protein>
    <recommendedName>
        <fullName evidence="2">DUF1670 domain-containing protein</fullName>
    </recommendedName>
</protein>
<dbReference type="EMBL" id="MT631534">
    <property type="protein sequence ID" value="QNO53202.1"/>
    <property type="molecule type" value="Genomic_DNA"/>
</dbReference>
<name>A0A7G9YYW8_9EURY</name>
<gene>
    <name evidence="1" type="ORF">HNLOENAD_00002</name>
</gene>
<evidence type="ECO:0008006" key="2">
    <source>
        <dbReference type="Google" id="ProtNLM"/>
    </source>
</evidence>
<sequence length="273" mass="30606">MKGNKTASERLNAKTLDQMFVNMVEQGYECPPFVSNAILETAKSVFVQDQSNPNVMNVGQLRVLGIAVSEPAGKPLSECEMKTAVVTLDAGKEDEEIRSKYGLATLRQARLARVTHEAWDQGVTLTQEDVASKLLNCSVRTVRRDIKALAKCGVIVPTRGQQKDIGPGVSHKVETVRLFIERKTYTEIERTLKHSLTAIKRYILTFSRVAYLTEKGYRTKEIAFLVQSSERLTQDYQALYRKYKEDPAYKDRLDEILALNSADRVVSKGGATN</sequence>
<proteinExistence type="predicted"/>
<accession>A0A7G9YYW8</accession>
<organism evidence="1">
    <name type="scientific">Candidatus Methanophagaceae archaeon ANME-1 ERB6</name>
    <dbReference type="NCBI Taxonomy" id="2759912"/>
    <lineage>
        <taxon>Archaea</taxon>
        <taxon>Methanobacteriati</taxon>
        <taxon>Methanobacteriota</taxon>
        <taxon>Stenosarchaea group</taxon>
        <taxon>Methanomicrobia</taxon>
        <taxon>Candidatus Methanophagales</taxon>
        <taxon>Candidatus Methanophagaceae</taxon>
    </lineage>
</organism>
<dbReference type="AlphaFoldDB" id="A0A7G9YYW8"/>
<dbReference type="Pfam" id="PF07900">
    <property type="entry name" value="DUF1670"/>
    <property type="match status" value="1"/>
</dbReference>
<reference evidence="1" key="1">
    <citation type="submission" date="2020-06" db="EMBL/GenBank/DDBJ databases">
        <title>Unique genomic features of the anaerobic methanotrophic archaea.</title>
        <authorList>
            <person name="Chadwick G.L."/>
            <person name="Skennerton C.T."/>
            <person name="Laso-Perez R."/>
            <person name="Leu A.O."/>
            <person name="Speth D.R."/>
            <person name="Yu H."/>
            <person name="Morgan-Lang C."/>
            <person name="Hatzenpichler R."/>
            <person name="Goudeau D."/>
            <person name="Malmstrom R."/>
            <person name="Brazelton W.J."/>
            <person name="Woyke T."/>
            <person name="Hallam S.J."/>
            <person name="Tyson G.W."/>
            <person name="Wegener G."/>
            <person name="Boetius A."/>
            <person name="Orphan V."/>
        </authorList>
    </citation>
    <scope>NUCLEOTIDE SEQUENCE</scope>
</reference>
<dbReference type="InterPro" id="IPR012872">
    <property type="entry name" value="DUF1670"/>
</dbReference>